<organism evidence="1 2">
    <name type="scientific">Bacillus seohaeanensis</name>
    <dbReference type="NCBI Taxonomy" id="284580"/>
    <lineage>
        <taxon>Bacteria</taxon>
        <taxon>Bacillati</taxon>
        <taxon>Bacillota</taxon>
        <taxon>Bacilli</taxon>
        <taxon>Bacillales</taxon>
        <taxon>Bacillaceae</taxon>
        <taxon>Bacillus</taxon>
    </lineage>
</organism>
<dbReference type="RefSeq" id="WP_377935732.1">
    <property type="nucleotide sequence ID" value="NZ_JBHUMF010000030.1"/>
</dbReference>
<comment type="caution">
    <text evidence="1">The sequence shown here is derived from an EMBL/GenBank/DDBJ whole genome shotgun (WGS) entry which is preliminary data.</text>
</comment>
<keyword evidence="2" id="KW-1185">Reference proteome</keyword>
<dbReference type="Proteomes" id="UP001597506">
    <property type="component" value="Unassembled WGS sequence"/>
</dbReference>
<gene>
    <name evidence="1" type="ORF">ACFSUL_12065</name>
</gene>
<protein>
    <submittedName>
        <fullName evidence="1">Uncharacterized protein</fullName>
    </submittedName>
</protein>
<name>A0ABW5RTS5_9BACI</name>
<accession>A0ABW5RTS5</accession>
<sequence>MNRRIKHMGSFVGGLSKLGKPKRPLAFTGGIKARVEASGNNRNIQSD</sequence>
<evidence type="ECO:0000313" key="1">
    <source>
        <dbReference type="EMBL" id="MFD2681481.1"/>
    </source>
</evidence>
<dbReference type="EMBL" id="JBHUMF010000030">
    <property type="protein sequence ID" value="MFD2681481.1"/>
    <property type="molecule type" value="Genomic_DNA"/>
</dbReference>
<evidence type="ECO:0000313" key="2">
    <source>
        <dbReference type="Proteomes" id="UP001597506"/>
    </source>
</evidence>
<proteinExistence type="predicted"/>
<reference evidence="2" key="1">
    <citation type="journal article" date="2019" name="Int. J. Syst. Evol. Microbiol.">
        <title>The Global Catalogue of Microorganisms (GCM) 10K type strain sequencing project: providing services to taxonomists for standard genome sequencing and annotation.</title>
        <authorList>
            <consortium name="The Broad Institute Genomics Platform"/>
            <consortium name="The Broad Institute Genome Sequencing Center for Infectious Disease"/>
            <person name="Wu L."/>
            <person name="Ma J."/>
        </authorList>
    </citation>
    <scope>NUCLEOTIDE SEQUENCE [LARGE SCALE GENOMIC DNA]</scope>
    <source>
        <strain evidence="2">KCTC 3913</strain>
    </source>
</reference>